<comment type="similarity">
    <text evidence="1">Belongs to the PPR family. P subfamily.</text>
</comment>
<evidence type="ECO:0000256" key="3">
    <source>
        <dbReference type="PROSITE-ProRule" id="PRU00708"/>
    </source>
</evidence>
<dbReference type="Gene3D" id="1.25.40.10">
    <property type="entry name" value="Tetratricopeptide repeat domain"/>
    <property type="match status" value="2"/>
</dbReference>
<dbReference type="InterPro" id="IPR002885">
    <property type="entry name" value="PPR_rpt"/>
</dbReference>
<dbReference type="NCBIfam" id="TIGR00756">
    <property type="entry name" value="PPR"/>
    <property type="match status" value="5"/>
</dbReference>
<dbReference type="Pfam" id="PF13041">
    <property type="entry name" value="PPR_2"/>
    <property type="match status" value="2"/>
</dbReference>
<evidence type="ECO:0000256" key="1">
    <source>
        <dbReference type="ARBA" id="ARBA00007626"/>
    </source>
</evidence>
<keyword evidence="2" id="KW-0677">Repeat</keyword>
<proteinExistence type="inferred from homology"/>
<dbReference type="AlphaFoldDB" id="A0AAV1SPQ0"/>
<dbReference type="InterPro" id="IPR011990">
    <property type="entry name" value="TPR-like_helical_dom_sf"/>
</dbReference>
<dbReference type="Pfam" id="PF01535">
    <property type="entry name" value="PPR"/>
    <property type="match status" value="2"/>
</dbReference>
<dbReference type="PROSITE" id="PS51375">
    <property type="entry name" value="PPR"/>
    <property type="match status" value="4"/>
</dbReference>
<evidence type="ECO:0000256" key="4">
    <source>
        <dbReference type="SAM" id="MobiDB-lite"/>
    </source>
</evidence>
<gene>
    <name evidence="5" type="ORF">DCAF_LOCUS26224</name>
</gene>
<evidence type="ECO:0000256" key="2">
    <source>
        <dbReference type="ARBA" id="ARBA00022737"/>
    </source>
</evidence>
<dbReference type="InterPro" id="IPR050667">
    <property type="entry name" value="PPR-containing_protein"/>
</dbReference>
<feature type="repeat" description="PPR" evidence="3">
    <location>
        <begin position="320"/>
        <end position="354"/>
    </location>
</feature>
<feature type="repeat" description="PPR" evidence="3">
    <location>
        <begin position="215"/>
        <end position="249"/>
    </location>
</feature>
<sequence length="694" mass="79219">MLALLSLKQTYSANHHLFQISKRLTVVFSSTSTQSIEVETIARIINDHPFPNQPLHPTLTHHIPPTLLTTAFVENVLGRLFAAHSNGLKALEFFKYSLNNQTHFVPSPDSFEKTLHILARMGYFDKAWDFMIEIGKTHPFLLTLKSMSIMLCRIAKFRSYEEMLNAFERMEKRVFVWRKFGVEEFNVLLRAFCTMRKMKEAKSVFVKMHERFPPNVKTMNILLLGFKESRDVTAMELFYHEMVKRGFKPNSSSYGIRIDAYCKKGYFGDALRIFEEMEKANYSPTLETVTTLIHGAGVSRNAIKARELFEEIPQRNLQVDTGAYNALISSFVKCREVKSAIQLMDEMEKNNISYDDMTYYTMFLGLMKSGSIEGVCELYHKMIDRGFVPKTRTVVMLMKFFCVNSLVDLGLNFWGYLVEKGYCPHHHALDLLVTGLCSRGRLHEAFTCAKQSLERGIHISEAVYRMLETFLLQSNMKDKLRELNQMIEKLQSVLPTSSGHFIHSPSFTDMEMVWCDCGDFIPIKGSNTNEGSVEKNCKVLQIGDPHFVLCMPAVMMNFSGISLFVRSLGCNTFQDNLCILRNLNLIPIFDAFPDYWLIIYLPTTLIVGSPASEAASHNDGLVGPHSKDSPPAYANLVFGTVLSARIWREAQQWDNQDTKKPSEVQKSHYPNQRSTISSKEDFDGADPELLATCV</sequence>
<feature type="region of interest" description="Disordered" evidence="4">
    <location>
        <begin position="653"/>
        <end position="687"/>
    </location>
</feature>
<name>A0AAV1SPQ0_9ROSI</name>
<accession>A0AAV1SPQ0</accession>
<comment type="caution">
    <text evidence="5">The sequence shown here is derived from an EMBL/GenBank/DDBJ whole genome shotgun (WGS) entry which is preliminary data.</text>
</comment>
<protein>
    <recommendedName>
        <fullName evidence="7">Pentatricopeptide repeat-containing protein</fullName>
    </recommendedName>
</protein>
<feature type="compositionally biased region" description="Basic and acidic residues" evidence="4">
    <location>
        <begin position="656"/>
        <end position="666"/>
    </location>
</feature>
<evidence type="ECO:0008006" key="7">
    <source>
        <dbReference type="Google" id="ProtNLM"/>
    </source>
</evidence>
<organism evidence="5 6">
    <name type="scientific">Dovyalis caffra</name>
    <dbReference type="NCBI Taxonomy" id="77055"/>
    <lineage>
        <taxon>Eukaryota</taxon>
        <taxon>Viridiplantae</taxon>
        <taxon>Streptophyta</taxon>
        <taxon>Embryophyta</taxon>
        <taxon>Tracheophyta</taxon>
        <taxon>Spermatophyta</taxon>
        <taxon>Magnoliopsida</taxon>
        <taxon>eudicotyledons</taxon>
        <taxon>Gunneridae</taxon>
        <taxon>Pentapetalae</taxon>
        <taxon>rosids</taxon>
        <taxon>fabids</taxon>
        <taxon>Malpighiales</taxon>
        <taxon>Salicaceae</taxon>
        <taxon>Flacourtieae</taxon>
        <taxon>Dovyalis</taxon>
    </lineage>
</organism>
<dbReference type="Proteomes" id="UP001314170">
    <property type="component" value="Unassembled WGS sequence"/>
</dbReference>
<dbReference type="PANTHER" id="PTHR47939">
    <property type="entry name" value="MEMBRANE-ASSOCIATED SALT-INDUCIBLE PROTEIN-LIKE"/>
    <property type="match status" value="1"/>
</dbReference>
<feature type="repeat" description="PPR" evidence="3">
    <location>
        <begin position="250"/>
        <end position="284"/>
    </location>
</feature>
<evidence type="ECO:0000313" key="6">
    <source>
        <dbReference type="Proteomes" id="UP001314170"/>
    </source>
</evidence>
<evidence type="ECO:0000313" key="5">
    <source>
        <dbReference type="EMBL" id="CAK7355960.1"/>
    </source>
</evidence>
<reference evidence="5 6" key="1">
    <citation type="submission" date="2024-01" db="EMBL/GenBank/DDBJ databases">
        <authorList>
            <person name="Waweru B."/>
        </authorList>
    </citation>
    <scope>NUCLEOTIDE SEQUENCE [LARGE SCALE GENOMIC DNA]</scope>
</reference>
<feature type="repeat" description="PPR" evidence="3">
    <location>
        <begin position="355"/>
        <end position="389"/>
    </location>
</feature>
<feature type="compositionally biased region" description="Polar residues" evidence="4">
    <location>
        <begin position="668"/>
        <end position="677"/>
    </location>
</feature>
<keyword evidence="6" id="KW-1185">Reference proteome</keyword>
<dbReference type="EMBL" id="CAWUPB010001197">
    <property type="protein sequence ID" value="CAK7355960.1"/>
    <property type="molecule type" value="Genomic_DNA"/>
</dbReference>
<dbReference type="PANTHER" id="PTHR47939:SF5">
    <property type="entry name" value="PENTACOTRIPEPTIDE-REPEAT REGION OF PRORP DOMAIN-CONTAINING PROTEIN"/>
    <property type="match status" value="1"/>
</dbReference>